<dbReference type="PANTHER" id="PTHR23501:SF198">
    <property type="entry name" value="AZOLE RESISTANCE PROTEIN 1-RELATED"/>
    <property type="match status" value="1"/>
</dbReference>
<dbReference type="PANTHER" id="PTHR23501">
    <property type="entry name" value="MAJOR FACILITATOR SUPERFAMILY"/>
    <property type="match status" value="1"/>
</dbReference>
<evidence type="ECO:0000313" key="9">
    <source>
        <dbReference type="Proteomes" id="UP001365542"/>
    </source>
</evidence>
<dbReference type="Pfam" id="PF07690">
    <property type="entry name" value="MFS_1"/>
    <property type="match status" value="1"/>
</dbReference>
<dbReference type="PROSITE" id="PS50850">
    <property type="entry name" value="MFS"/>
    <property type="match status" value="1"/>
</dbReference>
<feature type="transmembrane region" description="Helical" evidence="6">
    <location>
        <begin position="222"/>
        <end position="247"/>
    </location>
</feature>
<feature type="transmembrane region" description="Helical" evidence="6">
    <location>
        <begin position="254"/>
        <end position="277"/>
    </location>
</feature>
<dbReference type="Gene3D" id="1.20.1250.20">
    <property type="entry name" value="MFS general substrate transporter like domains"/>
    <property type="match status" value="1"/>
</dbReference>
<evidence type="ECO:0000256" key="2">
    <source>
        <dbReference type="ARBA" id="ARBA00022692"/>
    </source>
</evidence>
<gene>
    <name evidence="8" type="ORF">TWF694_002690</name>
</gene>
<feature type="compositionally biased region" description="Basic and acidic residues" evidence="5">
    <location>
        <begin position="1"/>
        <end position="10"/>
    </location>
</feature>
<organism evidence="8 9">
    <name type="scientific">Orbilia ellipsospora</name>
    <dbReference type="NCBI Taxonomy" id="2528407"/>
    <lineage>
        <taxon>Eukaryota</taxon>
        <taxon>Fungi</taxon>
        <taxon>Dikarya</taxon>
        <taxon>Ascomycota</taxon>
        <taxon>Pezizomycotina</taxon>
        <taxon>Orbiliomycetes</taxon>
        <taxon>Orbiliales</taxon>
        <taxon>Orbiliaceae</taxon>
        <taxon>Orbilia</taxon>
    </lineage>
</organism>
<sequence length="627" mass="67926">MTLSDTDGKTRSNPGILGEIGPIKDKEPVATALNVASMYKQGANLSIGSQTVNKMPGQINTELRRDSELTLVTLFDSNFDSEILVEESKLERNLNSLKSSKKDIFTNIDSKERLEGADDESKYPRGIRLIVLTIGLCLSVFVVALDNSIIATAIPSIATEFNAMGNIGWYGSAYLLTQMSLQPMFGKLYTYFSIKLTFLTALLLFEAGSIVCAVAPSSAVFIVGRAVAGIGAAALFCGGVTIIGFSVPLRKRPLFITALSSMFGVSSIVGLLLGGVFTDSKALTWRWCFWINLPIGVVAFAVVIFFFKDPERPSNLTIKERIQHINVLGAFFLICAITCLLIALQFGGFTYKWSDPRIYGCIIGFGVLISIFLYIQFRDKDHAIIPLRILRNRTVLASCGFLAFISMALYAHVYFLPFYFQAVRGVSAIQSGIHCIPYLISIIVASIFVGVSITTIGYYAPFMWSSGVLFIIGAGLLHTLESHSPPAKWIGYQVICGLGIGMGLQTPFIAVQVVLNSQDIAIGSALANFFNSFGAAISISIVQNIFTNTLFKELPNLAPGTGEEHAATALRSVLLMKNLPHINLAFSKSIAACFILPIAVGGIALLCSLGVEMKSVKNRKIETNIVA</sequence>
<feature type="transmembrane region" description="Helical" evidence="6">
    <location>
        <begin position="167"/>
        <end position="185"/>
    </location>
</feature>
<dbReference type="AlphaFoldDB" id="A0AAV9X2S4"/>
<dbReference type="InterPro" id="IPR011701">
    <property type="entry name" value="MFS"/>
</dbReference>
<feature type="transmembrane region" description="Helical" evidence="6">
    <location>
        <begin position="129"/>
        <end position="155"/>
    </location>
</feature>
<feature type="transmembrane region" description="Helical" evidence="6">
    <location>
        <begin position="458"/>
        <end position="477"/>
    </location>
</feature>
<dbReference type="FunFam" id="1.20.1250.20:FF:000196">
    <property type="entry name" value="MFS toxin efflux pump (AflT)"/>
    <property type="match status" value="1"/>
</dbReference>
<dbReference type="SUPFAM" id="SSF103473">
    <property type="entry name" value="MFS general substrate transporter"/>
    <property type="match status" value="1"/>
</dbReference>
<feature type="transmembrane region" description="Helical" evidence="6">
    <location>
        <begin position="197"/>
        <end position="216"/>
    </location>
</feature>
<name>A0AAV9X2S4_9PEZI</name>
<feature type="domain" description="Major facilitator superfamily (MFS) profile" evidence="7">
    <location>
        <begin position="132"/>
        <end position="616"/>
    </location>
</feature>
<feature type="transmembrane region" description="Helical" evidence="6">
    <location>
        <begin position="327"/>
        <end position="351"/>
    </location>
</feature>
<dbReference type="Gene3D" id="1.20.1720.10">
    <property type="entry name" value="Multidrug resistance protein D"/>
    <property type="match status" value="1"/>
</dbReference>
<protein>
    <recommendedName>
        <fullName evidence="7">Major facilitator superfamily (MFS) profile domain-containing protein</fullName>
    </recommendedName>
</protein>
<feature type="region of interest" description="Disordered" evidence="5">
    <location>
        <begin position="1"/>
        <end position="22"/>
    </location>
</feature>
<feature type="transmembrane region" description="Helical" evidence="6">
    <location>
        <begin position="357"/>
        <end position="375"/>
    </location>
</feature>
<keyword evidence="3 6" id="KW-1133">Transmembrane helix</keyword>
<dbReference type="CDD" id="cd17502">
    <property type="entry name" value="MFS_Azr1_MDR_like"/>
    <property type="match status" value="1"/>
</dbReference>
<dbReference type="Proteomes" id="UP001365542">
    <property type="component" value="Unassembled WGS sequence"/>
</dbReference>
<comment type="caution">
    <text evidence="8">The sequence shown here is derived from an EMBL/GenBank/DDBJ whole genome shotgun (WGS) entry which is preliminary data.</text>
</comment>
<feature type="transmembrane region" description="Helical" evidence="6">
    <location>
        <begin position="526"/>
        <end position="546"/>
    </location>
</feature>
<feature type="transmembrane region" description="Helical" evidence="6">
    <location>
        <begin position="489"/>
        <end position="514"/>
    </location>
</feature>
<evidence type="ECO:0000256" key="6">
    <source>
        <dbReference type="SAM" id="Phobius"/>
    </source>
</evidence>
<keyword evidence="2 6" id="KW-0812">Transmembrane</keyword>
<proteinExistence type="predicted"/>
<reference evidence="8 9" key="1">
    <citation type="submission" date="2019-10" db="EMBL/GenBank/DDBJ databases">
        <authorList>
            <person name="Palmer J.M."/>
        </authorList>
    </citation>
    <scope>NUCLEOTIDE SEQUENCE [LARGE SCALE GENOMIC DNA]</scope>
    <source>
        <strain evidence="8 9">TWF694</strain>
    </source>
</reference>
<comment type="subcellular location">
    <subcellularLocation>
        <location evidence="1">Membrane</location>
        <topology evidence="1">Multi-pass membrane protein</topology>
    </subcellularLocation>
</comment>
<feature type="transmembrane region" description="Helical" evidence="6">
    <location>
        <begin position="289"/>
        <end position="307"/>
    </location>
</feature>
<dbReference type="InterPro" id="IPR020846">
    <property type="entry name" value="MFS_dom"/>
</dbReference>
<accession>A0AAV9X2S4</accession>
<evidence type="ECO:0000256" key="1">
    <source>
        <dbReference type="ARBA" id="ARBA00004141"/>
    </source>
</evidence>
<feature type="transmembrane region" description="Helical" evidence="6">
    <location>
        <begin position="589"/>
        <end position="611"/>
    </location>
</feature>
<evidence type="ECO:0000259" key="7">
    <source>
        <dbReference type="PROSITE" id="PS50850"/>
    </source>
</evidence>
<dbReference type="GO" id="GO:0022857">
    <property type="term" value="F:transmembrane transporter activity"/>
    <property type="evidence" value="ECO:0007669"/>
    <property type="project" value="InterPro"/>
</dbReference>
<evidence type="ECO:0000256" key="5">
    <source>
        <dbReference type="SAM" id="MobiDB-lite"/>
    </source>
</evidence>
<evidence type="ECO:0000313" key="8">
    <source>
        <dbReference type="EMBL" id="KAK6533759.1"/>
    </source>
</evidence>
<dbReference type="EMBL" id="JAVHJO010000011">
    <property type="protein sequence ID" value="KAK6533759.1"/>
    <property type="molecule type" value="Genomic_DNA"/>
</dbReference>
<keyword evidence="9" id="KW-1185">Reference proteome</keyword>
<keyword evidence="4 6" id="KW-0472">Membrane</keyword>
<dbReference type="GO" id="GO:0005886">
    <property type="term" value="C:plasma membrane"/>
    <property type="evidence" value="ECO:0007669"/>
    <property type="project" value="TreeGrafter"/>
</dbReference>
<feature type="transmembrane region" description="Helical" evidence="6">
    <location>
        <begin position="395"/>
        <end position="416"/>
    </location>
</feature>
<evidence type="ECO:0000256" key="3">
    <source>
        <dbReference type="ARBA" id="ARBA00022989"/>
    </source>
</evidence>
<feature type="transmembrane region" description="Helical" evidence="6">
    <location>
        <begin position="428"/>
        <end position="451"/>
    </location>
</feature>
<dbReference type="InterPro" id="IPR036259">
    <property type="entry name" value="MFS_trans_sf"/>
</dbReference>
<evidence type="ECO:0000256" key="4">
    <source>
        <dbReference type="ARBA" id="ARBA00023136"/>
    </source>
</evidence>